<dbReference type="Gene3D" id="3.60.21.10">
    <property type="match status" value="1"/>
</dbReference>
<dbReference type="PANTHER" id="PTHR42988">
    <property type="entry name" value="PHOSPHOHYDROLASE"/>
    <property type="match status" value="1"/>
</dbReference>
<dbReference type="GO" id="GO:0016787">
    <property type="term" value="F:hydrolase activity"/>
    <property type="evidence" value="ECO:0007669"/>
    <property type="project" value="UniProtKB-KW"/>
</dbReference>
<evidence type="ECO:0000313" key="7">
    <source>
        <dbReference type="Proteomes" id="UP000809273"/>
    </source>
</evidence>
<dbReference type="InterPro" id="IPR029052">
    <property type="entry name" value="Metallo-depent_PP-like"/>
</dbReference>
<sequence length="367" mass="42318">MYTYKLEKMFPDRKENGQMDRMGPMPLFLKPTDRNLTRGSFPNGNSEIKIFHMSDIHYDGKSTEIFESVLGHLLDEGPHYVVITGDIVEGPTEDLSVPVTMIRNVLRDVKRFFGHAPRLRVVPGNHDLFYNGMYGFRRTGKFYELFTEEERGHHFSPDDLITVAAFDSNQILEPRGGFLRKMSQFLRIMSHGLIIERDLDEFSDWARGLKRSIYGSEYRDSFKIALLHHHPMPAKYNFLPRMADEAYMMLENAGVFLYRLIQEDFSLILHGHRHYPQFCRATYYDQNGVEKEIGVLGCGSSGKKADEWIRIVGHNFNVITVRGDGSVSAVQYFKRGTSDFLPGLREIEIKKQDNIRGGGTERRQGAF</sequence>
<dbReference type="Proteomes" id="UP000809273">
    <property type="component" value="Unassembled WGS sequence"/>
</dbReference>
<reference evidence="6" key="2">
    <citation type="submission" date="2021-01" db="EMBL/GenBank/DDBJ databases">
        <authorList>
            <person name="Hahn C.R."/>
            <person name="Youssef N.H."/>
            <person name="Elshahed M."/>
        </authorList>
    </citation>
    <scope>NUCLEOTIDE SEQUENCE</scope>
    <source>
        <strain evidence="6">Zod_Metabat.24</strain>
    </source>
</reference>
<dbReference type="SUPFAM" id="SSF56300">
    <property type="entry name" value="Metallo-dependent phosphatases"/>
    <property type="match status" value="1"/>
</dbReference>
<evidence type="ECO:0000256" key="1">
    <source>
        <dbReference type="ARBA" id="ARBA00022723"/>
    </source>
</evidence>
<keyword evidence="3" id="KW-0408">Iron</keyword>
<gene>
    <name evidence="6" type="ORF">JW984_07855</name>
</gene>
<dbReference type="EMBL" id="JAFGIX010000039">
    <property type="protein sequence ID" value="MBN1573093.1"/>
    <property type="molecule type" value="Genomic_DNA"/>
</dbReference>
<keyword evidence="2" id="KW-0378">Hydrolase</keyword>
<dbReference type="GO" id="GO:0046872">
    <property type="term" value="F:metal ion binding"/>
    <property type="evidence" value="ECO:0007669"/>
    <property type="project" value="UniProtKB-KW"/>
</dbReference>
<dbReference type="InterPro" id="IPR050884">
    <property type="entry name" value="CNP_phosphodiesterase-III"/>
</dbReference>
<dbReference type="Pfam" id="PF00149">
    <property type="entry name" value="Metallophos"/>
    <property type="match status" value="1"/>
</dbReference>
<evidence type="ECO:0000256" key="2">
    <source>
        <dbReference type="ARBA" id="ARBA00022801"/>
    </source>
</evidence>
<keyword evidence="1" id="KW-0479">Metal-binding</keyword>
<protein>
    <submittedName>
        <fullName evidence="6">Metallophosphoesterase</fullName>
    </submittedName>
</protein>
<evidence type="ECO:0000256" key="3">
    <source>
        <dbReference type="ARBA" id="ARBA00023004"/>
    </source>
</evidence>
<comment type="similarity">
    <text evidence="4">Belongs to the cyclic nucleotide phosphodiesterase class-III family.</text>
</comment>
<dbReference type="InterPro" id="IPR004843">
    <property type="entry name" value="Calcineurin-like_PHP"/>
</dbReference>
<organism evidence="6 7">
    <name type="scientific">Candidatus Zymogenus saltonus</name>
    <dbReference type="NCBI Taxonomy" id="2844893"/>
    <lineage>
        <taxon>Bacteria</taxon>
        <taxon>Deltaproteobacteria</taxon>
        <taxon>Candidatus Zymogenia</taxon>
        <taxon>Candidatus Zymogeniales</taxon>
        <taxon>Candidatus Zymogenaceae</taxon>
        <taxon>Candidatus Zymogenus</taxon>
    </lineage>
</organism>
<accession>A0A9D8PP46</accession>
<feature type="domain" description="Calcineurin-like phosphoesterase" evidence="5">
    <location>
        <begin position="48"/>
        <end position="276"/>
    </location>
</feature>
<reference evidence="6" key="1">
    <citation type="journal article" date="2021" name="Environ. Microbiol.">
        <title>Genomic characterization of three novel Desulfobacterota classes expand the metabolic and phylogenetic diversity of the phylum.</title>
        <authorList>
            <person name="Murphy C.L."/>
            <person name="Biggerstaff J."/>
            <person name="Eichhorn A."/>
            <person name="Ewing E."/>
            <person name="Shahan R."/>
            <person name="Soriano D."/>
            <person name="Stewart S."/>
            <person name="VanMol K."/>
            <person name="Walker R."/>
            <person name="Walters P."/>
            <person name="Elshahed M.S."/>
            <person name="Youssef N.H."/>
        </authorList>
    </citation>
    <scope>NUCLEOTIDE SEQUENCE</scope>
    <source>
        <strain evidence="6">Zod_Metabat.24</strain>
    </source>
</reference>
<evidence type="ECO:0000256" key="4">
    <source>
        <dbReference type="ARBA" id="ARBA00025742"/>
    </source>
</evidence>
<evidence type="ECO:0000313" key="6">
    <source>
        <dbReference type="EMBL" id="MBN1573093.1"/>
    </source>
</evidence>
<name>A0A9D8PP46_9DELT</name>
<dbReference type="AlphaFoldDB" id="A0A9D8PP46"/>
<dbReference type="PANTHER" id="PTHR42988:SF2">
    <property type="entry name" value="CYCLIC NUCLEOTIDE PHOSPHODIESTERASE CBUA0032-RELATED"/>
    <property type="match status" value="1"/>
</dbReference>
<proteinExistence type="inferred from homology"/>
<comment type="caution">
    <text evidence="6">The sequence shown here is derived from an EMBL/GenBank/DDBJ whole genome shotgun (WGS) entry which is preliminary data.</text>
</comment>
<evidence type="ECO:0000259" key="5">
    <source>
        <dbReference type="Pfam" id="PF00149"/>
    </source>
</evidence>